<organism evidence="3 4">
    <name type="scientific">Cephalotrichum gorgonifer</name>
    <dbReference type="NCBI Taxonomy" id="2041049"/>
    <lineage>
        <taxon>Eukaryota</taxon>
        <taxon>Fungi</taxon>
        <taxon>Dikarya</taxon>
        <taxon>Ascomycota</taxon>
        <taxon>Pezizomycotina</taxon>
        <taxon>Sordariomycetes</taxon>
        <taxon>Hypocreomycetidae</taxon>
        <taxon>Microascales</taxon>
        <taxon>Microascaceae</taxon>
        <taxon>Cephalotrichum</taxon>
    </lineage>
</organism>
<proteinExistence type="predicted"/>
<dbReference type="EC" id="2.7.1.172" evidence="1"/>
<evidence type="ECO:0000313" key="4">
    <source>
        <dbReference type="Proteomes" id="UP001187682"/>
    </source>
</evidence>
<dbReference type="EMBL" id="ONZQ02000016">
    <property type="protein sequence ID" value="SPO06729.1"/>
    <property type="molecule type" value="Genomic_DNA"/>
</dbReference>
<name>A0AAE8N6W3_9PEZI</name>
<keyword evidence="4" id="KW-1185">Reference proteome</keyword>
<dbReference type="PANTHER" id="PTHR12149:SF8">
    <property type="entry name" value="PROTEIN-RIBULOSAMINE 3-KINASE"/>
    <property type="match status" value="1"/>
</dbReference>
<reference evidence="3" key="1">
    <citation type="submission" date="2018-03" db="EMBL/GenBank/DDBJ databases">
        <authorList>
            <person name="Guldener U."/>
        </authorList>
    </citation>
    <scope>NUCLEOTIDE SEQUENCE</scope>
</reference>
<comment type="catalytic activity">
    <reaction evidence="2">
        <text>N(6)-D-ribulosyl-L-lysyl-[protein] + ATP = N(6)-(3-O-phospho-D-ribulosyl)-L-lysyl-[protein] + ADP + H(+)</text>
        <dbReference type="Rhea" id="RHEA:48432"/>
        <dbReference type="Rhea" id="RHEA-COMP:12103"/>
        <dbReference type="Rhea" id="RHEA-COMP:12104"/>
        <dbReference type="ChEBI" id="CHEBI:15378"/>
        <dbReference type="ChEBI" id="CHEBI:30616"/>
        <dbReference type="ChEBI" id="CHEBI:90418"/>
        <dbReference type="ChEBI" id="CHEBI:90420"/>
        <dbReference type="ChEBI" id="CHEBI:456216"/>
        <dbReference type="EC" id="2.7.1.172"/>
    </reaction>
    <physiologicalReaction direction="left-to-right" evidence="2">
        <dbReference type="Rhea" id="RHEA:48433"/>
    </physiologicalReaction>
</comment>
<comment type="caution">
    <text evidence="3">The sequence shown here is derived from an EMBL/GenBank/DDBJ whole genome shotgun (WGS) entry which is preliminary data.</text>
</comment>
<dbReference type="PANTHER" id="PTHR12149">
    <property type="entry name" value="FRUCTOSAMINE 3 KINASE-RELATED PROTEIN"/>
    <property type="match status" value="1"/>
</dbReference>
<dbReference type="SUPFAM" id="SSF56112">
    <property type="entry name" value="Protein kinase-like (PK-like)"/>
    <property type="match status" value="1"/>
</dbReference>
<gene>
    <name evidence="3" type="ORF">DNG_09423</name>
</gene>
<dbReference type="InterPro" id="IPR011009">
    <property type="entry name" value="Kinase-like_dom_sf"/>
</dbReference>
<protein>
    <recommendedName>
        <fullName evidence="1">protein-ribulosamine 3-kinase</fullName>
        <ecNumber evidence="1">2.7.1.172</ecNumber>
    </recommendedName>
</protein>
<sequence length="385" mass="43290">MGWVTEIDGNFRLHSAVVEVMPAGTKVIEAEAWGTSAWTKTAKISTLLPDGTSKKYFVKCTTGKLAKIHMWGEAYSAGIIAEAAPDFGPHPVGKGDYFDDLNNHVYFYLQNYHDMDTQSPPDPAALAYSIAELHRNTASPNGMFGYPIVTGRGMVDREEHWDKSWAAQFTHLLKDLMRLDLITNGPWPEYDAAAKQLIDHVIPRQVFPSCLFSSPMSRHNAFIFTVPLLGVLQSDGREIKPVLCHGDLWEGNVATDIETGKIIIFDPDECMYAHNEMEFATWRCSWATHFNSPIYIMHYKSEIEPSEPVEEWDDRNRLYSIKTALCDSAGHRGSKSRMLAYNDMLFLCEKYAPLDTLEKYDPEKDISVTGITEAYDVMAGTNAAP</sequence>
<evidence type="ECO:0000256" key="2">
    <source>
        <dbReference type="ARBA" id="ARBA00048655"/>
    </source>
</evidence>
<evidence type="ECO:0000256" key="1">
    <source>
        <dbReference type="ARBA" id="ARBA00011961"/>
    </source>
</evidence>
<dbReference type="Gene3D" id="3.90.1200.10">
    <property type="match status" value="1"/>
</dbReference>
<dbReference type="Proteomes" id="UP001187682">
    <property type="component" value="Unassembled WGS sequence"/>
</dbReference>
<dbReference type="GO" id="GO:0102193">
    <property type="term" value="F:protein-ribulosamine 3-kinase activity"/>
    <property type="evidence" value="ECO:0007669"/>
    <property type="project" value="UniProtKB-EC"/>
</dbReference>
<dbReference type="AlphaFoldDB" id="A0AAE8N6W3"/>
<dbReference type="Pfam" id="PF03881">
    <property type="entry name" value="Fructosamin_kin"/>
    <property type="match status" value="1"/>
</dbReference>
<evidence type="ECO:0000313" key="3">
    <source>
        <dbReference type="EMBL" id="SPO06729.1"/>
    </source>
</evidence>
<dbReference type="InterPro" id="IPR016477">
    <property type="entry name" value="Fructo-/Ketosamine-3-kinase"/>
</dbReference>
<accession>A0AAE8N6W3</accession>